<dbReference type="AlphaFoldDB" id="A0A7C8GTG8"/>
<dbReference type="CDD" id="cd03884">
    <property type="entry name" value="M20_bAS"/>
    <property type="match status" value="1"/>
</dbReference>
<dbReference type="PIRSF" id="PIRSF001235">
    <property type="entry name" value="Amidase_carbamoylase"/>
    <property type="match status" value="1"/>
</dbReference>
<dbReference type="InterPro" id="IPR002933">
    <property type="entry name" value="Peptidase_M20"/>
</dbReference>
<sequence length="404" mass="44171">MQINKTRLKKRLLELAQIGGNPKDGWTRLAFSAEDQQGRALIKRYMNEIGLYIDEDPVGNIFGRTEENREKAVIALGSHIDTVPNGGMFDGALGVISALEVVQSLKEKQDSLKVPLEVVVFANEEGSRFNTGLTGSRGLTGSLRKEELNFLDSDGISLGKAMEACGFDPARLDQAKARNGKYQAFFEIHIEQSDRLEMEGKQVGLVDTVVGQLVIECVVYGQANHSGTTVMTRRKDALVGASKVITGIQELALQMGGDFVATVGKIDAYPNSVNSIPGKVSFTVDIRDISHEKIIQGLEQVKSLLKHAVGDGNFELRVLEEQLPTILSRDLSGIAESICQRENLPYQYVPSGACHDAQVMSMITDSCLIFVPSIGGVSHCPEENVEWEDVYIAAELLYRVVEGI</sequence>
<dbReference type="PROSITE" id="PS00758">
    <property type="entry name" value="ARGE_DAPE_CPG2_1"/>
    <property type="match status" value="1"/>
</dbReference>
<dbReference type="GO" id="GO:0046872">
    <property type="term" value="F:metal ion binding"/>
    <property type="evidence" value="ECO:0007669"/>
    <property type="project" value="UniProtKB-KW"/>
</dbReference>
<dbReference type="InterPro" id="IPR011650">
    <property type="entry name" value="Peptidase_M20_dimer"/>
</dbReference>
<feature type="binding site" evidence="3">
    <location>
        <position position="90"/>
    </location>
    <ligand>
        <name>Zn(2+)</name>
        <dbReference type="ChEBI" id="CHEBI:29105"/>
        <label>1</label>
    </ligand>
</feature>
<dbReference type="Proteomes" id="UP000480246">
    <property type="component" value="Unassembled WGS sequence"/>
</dbReference>
<proteinExistence type="inferred from homology"/>
<evidence type="ECO:0000313" key="6">
    <source>
        <dbReference type="Proteomes" id="UP000480246"/>
    </source>
</evidence>
<evidence type="ECO:0000256" key="2">
    <source>
        <dbReference type="ARBA" id="ARBA00022801"/>
    </source>
</evidence>
<dbReference type="NCBIfam" id="NF006771">
    <property type="entry name" value="PRK09290.1-5"/>
    <property type="match status" value="1"/>
</dbReference>
<dbReference type="SUPFAM" id="SSF55031">
    <property type="entry name" value="Bacterial exopeptidase dimerisation domain"/>
    <property type="match status" value="1"/>
</dbReference>
<feature type="binding site" evidence="3">
    <location>
        <position position="79"/>
    </location>
    <ligand>
        <name>Zn(2+)</name>
        <dbReference type="ChEBI" id="CHEBI:29105"/>
        <label>1</label>
    </ligand>
</feature>
<reference evidence="5 6" key="1">
    <citation type="submission" date="2019-10" db="EMBL/GenBank/DDBJ databases">
        <title>Gracilibacillus sp. nov. isolated from rice seeds.</title>
        <authorList>
            <person name="He S."/>
        </authorList>
    </citation>
    <scope>NUCLEOTIDE SEQUENCE [LARGE SCALE GENOMIC DNA]</scope>
    <source>
        <strain evidence="5 6">TD8</strain>
    </source>
</reference>
<dbReference type="EMBL" id="WEID01000046">
    <property type="protein sequence ID" value="KAB8137454.1"/>
    <property type="molecule type" value="Genomic_DNA"/>
</dbReference>
<dbReference type="RefSeq" id="WP_153402778.1">
    <property type="nucleotide sequence ID" value="NZ_ML762429.1"/>
</dbReference>
<feature type="binding site" evidence="3">
    <location>
        <position position="189"/>
    </location>
    <ligand>
        <name>Zn(2+)</name>
        <dbReference type="ChEBI" id="CHEBI:29105"/>
        <label>1</label>
    </ligand>
</feature>
<dbReference type="InterPro" id="IPR001261">
    <property type="entry name" value="ArgE/DapE_CS"/>
</dbReference>
<dbReference type="InterPro" id="IPR036264">
    <property type="entry name" value="Bact_exopeptidase_dim_dom"/>
</dbReference>
<feature type="domain" description="Peptidase M20 dimerisation" evidence="4">
    <location>
        <begin position="215"/>
        <end position="309"/>
    </location>
</feature>
<comment type="caution">
    <text evidence="5">The sequence shown here is derived from an EMBL/GenBank/DDBJ whole genome shotgun (WGS) entry which is preliminary data.</text>
</comment>
<gene>
    <name evidence="5" type="ORF">F9U64_09450</name>
</gene>
<feature type="binding site" evidence="3">
    <location>
        <position position="90"/>
    </location>
    <ligand>
        <name>Zn(2+)</name>
        <dbReference type="ChEBI" id="CHEBI:29105"/>
        <label>2</label>
    </ligand>
</feature>
<dbReference type="PANTHER" id="PTHR32494:SF5">
    <property type="entry name" value="ALLANTOATE AMIDOHYDROLASE"/>
    <property type="match status" value="1"/>
</dbReference>
<dbReference type="Gene3D" id="3.40.630.10">
    <property type="entry name" value="Zn peptidases"/>
    <property type="match status" value="1"/>
</dbReference>
<keyword evidence="2 5" id="KW-0378">Hydrolase</keyword>
<dbReference type="Pfam" id="PF07687">
    <property type="entry name" value="M20_dimer"/>
    <property type="match status" value="1"/>
</dbReference>
<dbReference type="GO" id="GO:0016813">
    <property type="term" value="F:hydrolase activity, acting on carbon-nitrogen (but not peptide) bonds, in linear amidines"/>
    <property type="evidence" value="ECO:0007669"/>
    <property type="project" value="InterPro"/>
</dbReference>
<organism evidence="5 6">
    <name type="scientific">Gracilibacillus oryzae</name>
    <dbReference type="NCBI Taxonomy" id="1672701"/>
    <lineage>
        <taxon>Bacteria</taxon>
        <taxon>Bacillati</taxon>
        <taxon>Bacillota</taxon>
        <taxon>Bacilli</taxon>
        <taxon>Bacillales</taxon>
        <taxon>Bacillaceae</taxon>
        <taxon>Gracilibacillus</taxon>
    </lineage>
</organism>
<dbReference type="InterPro" id="IPR010158">
    <property type="entry name" value="Amidase_Cbmase"/>
</dbReference>
<feature type="binding site" evidence="3">
    <location>
        <position position="379"/>
    </location>
    <ligand>
        <name>Zn(2+)</name>
        <dbReference type="ChEBI" id="CHEBI:29105"/>
        <label>2</label>
    </ligand>
</feature>
<keyword evidence="3" id="KW-0862">Zinc</keyword>
<evidence type="ECO:0000259" key="4">
    <source>
        <dbReference type="Pfam" id="PF07687"/>
    </source>
</evidence>
<name>A0A7C8GTG8_9BACI</name>
<evidence type="ECO:0000256" key="3">
    <source>
        <dbReference type="PIRSR" id="PIRSR001235-1"/>
    </source>
</evidence>
<keyword evidence="6" id="KW-1185">Reference proteome</keyword>
<dbReference type="PANTHER" id="PTHR32494">
    <property type="entry name" value="ALLANTOATE DEIMINASE-RELATED"/>
    <property type="match status" value="1"/>
</dbReference>
<evidence type="ECO:0000313" key="5">
    <source>
        <dbReference type="EMBL" id="KAB8137454.1"/>
    </source>
</evidence>
<dbReference type="NCBIfam" id="TIGR01879">
    <property type="entry name" value="hydantase"/>
    <property type="match status" value="1"/>
</dbReference>
<keyword evidence="3" id="KW-0479">Metal-binding</keyword>
<dbReference type="OrthoDB" id="9808195at2"/>
<comment type="similarity">
    <text evidence="1">Belongs to the peptidase M20 family.</text>
</comment>
<feature type="binding site" evidence="3">
    <location>
        <position position="125"/>
    </location>
    <ligand>
        <name>Zn(2+)</name>
        <dbReference type="ChEBI" id="CHEBI:29105"/>
        <label>2</label>
    </ligand>
</feature>
<evidence type="ECO:0000256" key="1">
    <source>
        <dbReference type="ARBA" id="ARBA00006153"/>
    </source>
</evidence>
<dbReference type="Pfam" id="PF01546">
    <property type="entry name" value="Peptidase_M20"/>
    <property type="match status" value="1"/>
</dbReference>
<protein>
    <submittedName>
        <fullName evidence="5">Zn-dependent hydrolase</fullName>
    </submittedName>
</protein>
<accession>A0A7C8GTG8</accession>
<comment type="cofactor">
    <cofactor evidence="3">
        <name>Zn(2+)</name>
        <dbReference type="ChEBI" id="CHEBI:29105"/>
    </cofactor>
    <text evidence="3">Binds 2 Zn(2+) ions per subunit.</text>
</comment>
<dbReference type="SUPFAM" id="SSF53187">
    <property type="entry name" value="Zn-dependent exopeptidases"/>
    <property type="match status" value="1"/>
</dbReference>
<dbReference type="Gene3D" id="3.30.70.360">
    <property type="match status" value="1"/>
</dbReference>